<dbReference type="PANTHER" id="PTHR48100">
    <property type="entry name" value="BROAD-SPECIFICITY PHOSPHATASE YOR283W-RELATED"/>
    <property type="match status" value="1"/>
</dbReference>
<dbReference type="PANTHER" id="PTHR48100:SF1">
    <property type="entry name" value="HISTIDINE PHOSPHATASE FAMILY PROTEIN-RELATED"/>
    <property type="match status" value="1"/>
</dbReference>
<name>A0ABQ2EMY0_9DEIO</name>
<dbReference type="InterPro" id="IPR013078">
    <property type="entry name" value="His_Pase_superF_clade-1"/>
</dbReference>
<proteinExistence type="predicted"/>
<evidence type="ECO:0000313" key="3">
    <source>
        <dbReference type="EMBL" id="GGK17034.1"/>
    </source>
</evidence>
<dbReference type="Pfam" id="PF00300">
    <property type="entry name" value="His_Phos_1"/>
    <property type="match status" value="1"/>
</dbReference>
<sequence length="217" mass="23863">MPAPAAVLAPTRLILVRHGQTAHNLERRMQGHVDAPLDDTGHEQVRKLARHLHALGVRDPVIHSSDLQRAAATAEALHAALGGSLHRHRDLREIGLGEWEGQLYAEIETAHPELYGRFWDGDPVCCAPGGETPQECGDRVLRHLEQHWPVPGQTVIIVSHGIAVGAALARLLGLDYQQTFRERSLLHLNTAYSVLTLDPRTREVQNTLLAQSGHLNG</sequence>
<evidence type="ECO:0000256" key="2">
    <source>
        <dbReference type="ARBA" id="ARBA00023235"/>
    </source>
</evidence>
<protein>
    <submittedName>
        <fullName evidence="3">Phosphoglycerate mutase</fullName>
    </submittedName>
</protein>
<dbReference type="Proteomes" id="UP000647587">
    <property type="component" value="Unassembled WGS sequence"/>
</dbReference>
<gene>
    <name evidence="3" type="ORF">GCM10008955_08140</name>
</gene>
<keyword evidence="1" id="KW-0324">Glycolysis</keyword>
<dbReference type="CDD" id="cd07067">
    <property type="entry name" value="HP_PGM_like"/>
    <property type="match status" value="1"/>
</dbReference>
<evidence type="ECO:0000256" key="1">
    <source>
        <dbReference type="ARBA" id="ARBA00023152"/>
    </source>
</evidence>
<dbReference type="EMBL" id="BMPP01000002">
    <property type="protein sequence ID" value="GGK17034.1"/>
    <property type="molecule type" value="Genomic_DNA"/>
</dbReference>
<dbReference type="SUPFAM" id="SSF53254">
    <property type="entry name" value="Phosphoglycerate mutase-like"/>
    <property type="match status" value="1"/>
</dbReference>
<dbReference type="InterPro" id="IPR029033">
    <property type="entry name" value="His_PPase_superfam"/>
</dbReference>
<dbReference type="SMART" id="SM00855">
    <property type="entry name" value="PGAM"/>
    <property type="match status" value="1"/>
</dbReference>
<comment type="caution">
    <text evidence="3">The sequence shown here is derived from an EMBL/GenBank/DDBJ whole genome shotgun (WGS) entry which is preliminary data.</text>
</comment>
<keyword evidence="2" id="KW-0413">Isomerase</keyword>
<organism evidence="3 4">
    <name type="scientific">Deinococcus malanensis</name>
    <dbReference type="NCBI Taxonomy" id="1706855"/>
    <lineage>
        <taxon>Bacteria</taxon>
        <taxon>Thermotogati</taxon>
        <taxon>Deinococcota</taxon>
        <taxon>Deinococci</taxon>
        <taxon>Deinococcales</taxon>
        <taxon>Deinococcaceae</taxon>
        <taxon>Deinococcus</taxon>
    </lineage>
</organism>
<evidence type="ECO:0000313" key="4">
    <source>
        <dbReference type="Proteomes" id="UP000647587"/>
    </source>
</evidence>
<dbReference type="InterPro" id="IPR001345">
    <property type="entry name" value="PG/BPGM_mutase_AS"/>
</dbReference>
<dbReference type="Gene3D" id="3.40.50.1240">
    <property type="entry name" value="Phosphoglycerate mutase-like"/>
    <property type="match status" value="1"/>
</dbReference>
<dbReference type="PROSITE" id="PS00175">
    <property type="entry name" value="PG_MUTASE"/>
    <property type="match status" value="1"/>
</dbReference>
<dbReference type="RefSeq" id="WP_229780619.1">
    <property type="nucleotide sequence ID" value="NZ_BMPP01000002.1"/>
</dbReference>
<dbReference type="InterPro" id="IPR050275">
    <property type="entry name" value="PGM_Phosphatase"/>
</dbReference>
<keyword evidence="4" id="KW-1185">Reference proteome</keyword>
<accession>A0ABQ2EMY0</accession>
<reference evidence="4" key="1">
    <citation type="journal article" date="2019" name="Int. J. Syst. Evol. Microbiol.">
        <title>The Global Catalogue of Microorganisms (GCM) 10K type strain sequencing project: providing services to taxonomists for standard genome sequencing and annotation.</title>
        <authorList>
            <consortium name="The Broad Institute Genomics Platform"/>
            <consortium name="The Broad Institute Genome Sequencing Center for Infectious Disease"/>
            <person name="Wu L."/>
            <person name="Ma J."/>
        </authorList>
    </citation>
    <scope>NUCLEOTIDE SEQUENCE [LARGE SCALE GENOMIC DNA]</scope>
    <source>
        <strain evidence="4">JCM 30331</strain>
    </source>
</reference>